<protein>
    <submittedName>
        <fullName evidence="1">Uncharacterized protein</fullName>
    </submittedName>
</protein>
<gene>
    <name evidence="1" type="ORF">F9K24_12635</name>
</gene>
<name>A0A833H0S8_9LEPT</name>
<dbReference type="NCBIfam" id="NF047690">
    <property type="entry name" value="LIC20036_fam"/>
    <property type="match status" value="1"/>
</dbReference>
<dbReference type="Proteomes" id="UP000460298">
    <property type="component" value="Unassembled WGS sequence"/>
</dbReference>
<accession>A0A833H0S8</accession>
<organism evidence="1 2">
    <name type="scientific">Leptonema illini</name>
    <dbReference type="NCBI Taxonomy" id="183"/>
    <lineage>
        <taxon>Bacteria</taxon>
        <taxon>Pseudomonadati</taxon>
        <taxon>Spirochaetota</taxon>
        <taxon>Spirochaetia</taxon>
        <taxon>Leptospirales</taxon>
        <taxon>Leptospiraceae</taxon>
        <taxon>Leptonema</taxon>
    </lineage>
</organism>
<evidence type="ECO:0000313" key="2">
    <source>
        <dbReference type="Proteomes" id="UP000460298"/>
    </source>
</evidence>
<proteinExistence type="predicted"/>
<reference evidence="1 2" key="1">
    <citation type="submission" date="2019-10" db="EMBL/GenBank/DDBJ databases">
        <title>Extracellular Electron Transfer in a Candidatus Methanoperedens spp. Enrichment Culture.</title>
        <authorList>
            <person name="Berger S."/>
            <person name="Rangel Shaw D."/>
            <person name="Berben T."/>
            <person name="In 'T Zandt M."/>
            <person name="Frank J."/>
            <person name="Reimann J."/>
            <person name="Jetten M.S.M."/>
            <person name="Welte C.U."/>
        </authorList>
    </citation>
    <scope>NUCLEOTIDE SEQUENCE [LARGE SCALE GENOMIC DNA]</scope>
    <source>
        <strain evidence="1">SB12</strain>
    </source>
</reference>
<evidence type="ECO:0000313" key="1">
    <source>
        <dbReference type="EMBL" id="KAB2931773.1"/>
    </source>
</evidence>
<sequence length="253" mass="27781">MIINRLLQLFGKEEKPEHPTGSESSLSEIEGEQSGLLEKTGLQGPKGLWTAMLLSAVVAGGLGGLAGRLSTGNACEVNRPALLITKDGQQWTGILNSLDRAGAFFQKETESERYDFENISRIIFFRDEAELRNASFDVMSTAAALGYFPGQYDIEAGGHKGELSIFLSQSGSIGAIVRFTNWGTKQPEYLTGVRVIGNRIDFRRACTGTECRRIGSPHDFHQDYTGTLNPMQREIKGNYSGSHSSGTWVARRR</sequence>
<comment type="caution">
    <text evidence="1">The sequence shown here is derived from an EMBL/GenBank/DDBJ whole genome shotgun (WGS) entry which is preliminary data.</text>
</comment>
<dbReference type="AlphaFoldDB" id="A0A833H0S8"/>
<dbReference type="EMBL" id="WBUI01000012">
    <property type="protein sequence ID" value="KAB2931773.1"/>
    <property type="molecule type" value="Genomic_DNA"/>
</dbReference>